<dbReference type="KEGG" id="spar:SPRG_17886"/>
<evidence type="ECO:0000313" key="2">
    <source>
        <dbReference type="EMBL" id="KDO16607.1"/>
    </source>
</evidence>
<feature type="region of interest" description="Disordered" evidence="1">
    <location>
        <begin position="38"/>
        <end position="68"/>
    </location>
</feature>
<dbReference type="RefSeq" id="XP_012212685.1">
    <property type="nucleotide sequence ID" value="XM_012357295.1"/>
</dbReference>
<dbReference type="EMBL" id="KK584023">
    <property type="protein sequence ID" value="KDO16607.1"/>
    <property type="molecule type" value="Genomic_DNA"/>
</dbReference>
<organism evidence="2 3">
    <name type="scientific">Saprolegnia parasitica (strain CBS 223.65)</name>
    <dbReference type="NCBI Taxonomy" id="695850"/>
    <lineage>
        <taxon>Eukaryota</taxon>
        <taxon>Sar</taxon>
        <taxon>Stramenopiles</taxon>
        <taxon>Oomycota</taxon>
        <taxon>Saprolegniomycetes</taxon>
        <taxon>Saprolegniales</taxon>
        <taxon>Saprolegniaceae</taxon>
        <taxon>Saprolegnia</taxon>
    </lineage>
</organism>
<dbReference type="Proteomes" id="UP000030745">
    <property type="component" value="Unassembled WGS sequence"/>
</dbReference>
<sequence>MGSDDGLPCDFALNKTLRRRELEREWYQKHRCERLQKQRGYDAKNRAKRLQQMKAYRHKHRDRQREYKQEWYRRNRDAIKQKRLERKAAIEGHDASSSPLALLCHAALMA</sequence>
<dbReference type="VEuPathDB" id="FungiDB:SPRG_17886"/>
<dbReference type="AlphaFoldDB" id="A0A067BPI3"/>
<dbReference type="GeneID" id="24139414"/>
<accession>A0A067BPI3</accession>
<gene>
    <name evidence="2" type="ORF">SPRG_17886</name>
</gene>
<protein>
    <submittedName>
        <fullName evidence="2">Uncharacterized protein</fullName>
    </submittedName>
</protein>
<feature type="compositionally biased region" description="Basic residues" evidence="1">
    <location>
        <begin position="46"/>
        <end position="62"/>
    </location>
</feature>
<dbReference type="OrthoDB" id="79162at2759"/>
<evidence type="ECO:0000313" key="3">
    <source>
        <dbReference type="Proteomes" id="UP000030745"/>
    </source>
</evidence>
<reference evidence="2 3" key="1">
    <citation type="journal article" date="2013" name="PLoS Genet.">
        <title>Distinctive expansion of potential virulence genes in the genome of the oomycete fish pathogen Saprolegnia parasitica.</title>
        <authorList>
            <person name="Jiang R.H."/>
            <person name="de Bruijn I."/>
            <person name="Haas B.J."/>
            <person name="Belmonte R."/>
            <person name="Lobach L."/>
            <person name="Christie J."/>
            <person name="van den Ackerveken G."/>
            <person name="Bottin A."/>
            <person name="Bulone V."/>
            <person name="Diaz-Moreno S.M."/>
            <person name="Dumas B."/>
            <person name="Fan L."/>
            <person name="Gaulin E."/>
            <person name="Govers F."/>
            <person name="Grenville-Briggs L.J."/>
            <person name="Horner N.R."/>
            <person name="Levin J.Z."/>
            <person name="Mammella M."/>
            <person name="Meijer H.J."/>
            <person name="Morris P."/>
            <person name="Nusbaum C."/>
            <person name="Oome S."/>
            <person name="Phillips A.J."/>
            <person name="van Rooyen D."/>
            <person name="Rzeszutek E."/>
            <person name="Saraiva M."/>
            <person name="Secombes C.J."/>
            <person name="Seidl M.F."/>
            <person name="Snel B."/>
            <person name="Stassen J.H."/>
            <person name="Sykes S."/>
            <person name="Tripathy S."/>
            <person name="van den Berg H."/>
            <person name="Vega-Arreguin J.C."/>
            <person name="Wawra S."/>
            <person name="Young S.K."/>
            <person name="Zeng Q."/>
            <person name="Dieguez-Uribeondo J."/>
            <person name="Russ C."/>
            <person name="Tyler B.M."/>
            <person name="van West P."/>
        </authorList>
    </citation>
    <scope>NUCLEOTIDE SEQUENCE [LARGE SCALE GENOMIC DNA]</scope>
    <source>
        <strain evidence="2 3">CBS 223.65</strain>
    </source>
</reference>
<name>A0A067BPI3_SAPPC</name>
<evidence type="ECO:0000256" key="1">
    <source>
        <dbReference type="SAM" id="MobiDB-lite"/>
    </source>
</evidence>
<proteinExistence type="predicted"/>
<keyword evidence="3" id="KW-1185">Reference proteome</keyword>